<dbReference type="CDD" id="cd01948">
    <property type="entry name" value="EAL"/>
    <property type="match status" value="1"/>
</dbReference>
<comment type="caution">
    <text evidence="2">The sequence shown here is derived from an EMBL/GenBank/DDBJ whole genome shotgun (WGS) entry which is preliminary data.</text>
</comment>
<dbReference type="PROSITE" id="PS50883">
    <property type="entry name" value="EAL"/>
    <property type="match status" value="1"/>
</dbReference>
<dbReference type="SUPFAM" id="SSF141868">
    <property type="entry name" value="EAL domain-like"/>
    <property type="match status" value="1"/>
</dbReference>
<evidence type="ECO:0000313" key="3">
    <source>
        <dbReference type="Proteomes" id="UP000290287"/>
    </source>
</evidence>
<organism evidence="2 3">
    <name type="scientific">Veronia nyctiphanis</name>
    <dbReference type="NCBI Taxonomy" id="1278244"/>
    <lineage>
        <taxon>Bacteria</taxon>
        <taxon>Pseudomonadati</taxon>
        <taxon>Pseudomonadota</taxon>
        <taxon>Gammaproteobacteria</taxon>
        <taxon>Vibrionales</taxon>
        <taxon>Vibrionaceae</taxon>
        <taxon>Veronia</taxon>
    </lineage>
</organism>
<gene>
    <name evidence="2" type="ORF">CS022_03275</name>
</gene>
<feature type="domain" description="EAL" evidence="1">
    <location>
        <begin position="8"/>
        <end position="262"/>
    </location>
</feature>
<dbReference type="InterPro" id="IPR050706">
    <property type="entry name" value="Cyclic-di-GMP_PDE-like"/>
</dbReference>
<dbReference type="EMBL" id="PEIB01000002">
    <property type="protein sequence ID" value="RXJ74603.1"/>
    <property type="molecule type" value="Genomic_DNA"/>
</dbReference>
<dbReference type="Gene3D" id="3.20.20.450">
    <property type="entry name" value="EAL domain"/>
    <property type="match status" value="1"/>
</dbReference>
<name>A0A4Q0YUV4_9GAMM</name>
<protein>
    <recommendedName>
        <fullName evidence="1">EAL domain-containing protein</fullName>
    </recommendedName>
</protein>
<dbReference type="PANTHER" id="PTHR33121">
    <property type="entry name" value="CYCLIC DI-GMP PHOSPHODIESTERASE PDEF"/>
    <property type="match status" value="1"/>
</dbReference>
<keyword evidence="3" id="KW-1185">Reference proteome</keyword>
<accession>A0A4Q0YUV4</accession>
<dbReference type="GO" id="GO:0071111">
    <property type="term" value="F:cyclic-guanylate-specific phosphodiesterase activity"/>
    <property type="evidence" value="ECO:0007669"/>
    <property type="project" value="InterPro"/>
</dbReference>
<dbReference type="OrthoDB" id="9812358at2"/>
<dbReference type="Proteomes" id="UP000290287">
    <property type="component" value="Unassembled WGS sequence"/>
</dbReference>
<dbReference type="InterPro" id="IPR001633">
    <property type="entry name" value="EAL_dom"/>
</dbReference>
<reference evidence="2 3" key="1">
    <citation type="submission" date="2017-10" db="EMBL/GenBank/DDBJ databases">
        <title>Nyctiphanis sp. nov., isolated from the stomach of the euphausiid Nyctiphanes simplex (Hansen, 1911) in the Gulf of California.</title>
        <authorList>
            <person name="Gomez-Gil B."/>
            <person name="Aguilar-Mendez M."/>
            <person name="Lopez-Cortes A."/>
            <person name="Gomez-Gutierrez J."/>
            <person name="Roque A."/>
            <person name="Lang E."/>
            <person name="Gonzalez-Castillo A."/>
        </authorList>
    </citation>
    <scope>NUCLEOTIDE SEQUENCE [LARGE SCALE GENOMIC DNA]</scope>
    <source>
        <strain evidence="2 3">CAIM 600</strain>
    </source>
</reference>
<dbReference type="RefSeq" id="WP_129121072.1">
    <property type="nucleotide sequence ID" value="NZ_PEIB01000002.1"/>
</dbReference>
<evidence type="ECO:0000313" key="2">
    <source>
        <dbReference type="EMBL" id="RXJ74603.1"/>
    </source>
</evidence>
<dbReference type="InterPro" id="IPR035919">
    <property type="entry name" value="EAL_sf"/>
</dbReference>
<dbReference type="PANTHER" id="PTHR33121:SF70">
    <property type="entry name" value="SIGNALING PROTEIN YKOW"/>
    <property type="match status" value="1"/>
</dbReference>
<sequence length="270" mass="30722">MQEQLNQQKTLEQSLRKAINNNELDIHFQPQVDMQTLQLIGVEALVRWKSEHGAYISPKKIIEVAEQTGLMQHLGHWIIDRALADFSYMLDQRCAPGKMSINLSGKEFHNGYLADYILQTIRRYDIPPSRVQIELTEQTFIENIEENRDTLNRLTLAGISVAIDDFGTGYSSLAYLKHYPVDSIKIDKSFISDLPKSKDDLIICQTMVSMANLLSLKVIAEGVETLDQHEVLKNIGCSYGQGQHYFNVMKTDDILSIVKEQKAGRVYPGF</sequence>
<dbReference type="AlphaFoldDB" id="A0A4Q0YUV4"/>
<evidence type="ECO:0000259" key="1">
    <source>
        <dbReference type="PROSITE" id="PS50883"/>
    </source>
</evidence>
<dbReference type="SMART" id="SM00052">
    <property type="entry name" value="EAL"/>
    <property type="match status" value="1"/>
</dbReference>
<dbReference type="Pfam" id="PF00563">
    <property type="entry name" value="EAL"/>
    <property type="match status" value="1"/>
</dbReference>
<proteinExistence type="predicted"/>